<comment type="caution">
    <text evidence="5">The sequence shown here is derived from an EMBL/GenBank/DDBJ whole genome shotgun (WGS) entry which is preliminary data.</text>
</comment>
<keyword evidence="3" id="KW-0498">Mitosis</keyword>
<dbReference type="Gene3D" id="1.25.10.10">
    <property type="entry name" value="Leucine-rich Repeat Variant"/>
    <property type="match status" value="1"/>
</dbReference>
<accession>A0A0L6V067</accession>
<name>A0A0L6V067_9BASI</name>
<comment type="similarity">
    <text evidence="1">Belongs to the APC1 family.</text>
</comment>
<proteinExistence type="inferred from homology"/>
<evidence type="ECO:0000256" key="3">
    <source>
        <dbReference type="ARBA" id="ARBA00022776"/>
    </source>
</evidence>
<keyword evidence="6" id="KW-1185">Reference proteome</keyword>
<dbReference type="GO" id="GO:0031145">
    <property type="term" value="P:anaphase-promoting complex-dependent catabolic process"/>
    <property type="evidence" value="ECO:0007669"/>
    <property type="project" value="TreeGrafter"/>
</dbReference>
<keyword evidence="4" id="KW-0131">Cell cycle</keyword>
<dbReference type="InterPro" id="IPR011989">
    <property type="entry name" value="ARM-like"/>
</dbReference>
<dbReference type="InterPro" id="IPR024990">
    <property type="entry name" value="Apc1"/>
</dbReference>
<gene>
    <name evidence="5" type="ORF">VP01_3014g3</name>
</gene>
<dbReference type="GO" id="GO:0005680">
    <property type="term" value="C:anaphase-promoting complex"/>
    <property type="evidence" value="ECO:0007669"/>
    <property type="project" value="InterPro"/>
</dbReference>
<dbReference type="OrthoDB" id="26401at2759"/>
<protein>
    <submittedName>
        <fullName evidence="5">Uncharacterized protein</fullName>
    </submittedName>
</protein>
<evidence type="ECO:0000256" key="2">
    <source>
        <dbReference type="ARBA" id="ARBA00022618"/>
    </source>
</evidence>
<reference evidence="5 6" key="1">
    <citation type="submission" date="2015-08" db="EMBL/GenBank/DDBJ databases">
        <title>Next Generation Sequencing and Analysis of the Genome of Puccinia sorghi L Schw, the Causal Agent of Maize Common Rust.</title>
        <authorList>
            <person name="Rochi L."/>
            <person name="Burguener G."/>
            <person name="Darino M."/>
            <person name="Turjanski A."/>
            <person name="Kreff E."/>
            <person name="Dieguez M.J."/>
            <person name="Sacco F."/>
        </authorList>
    </citation>
    <scope>NUCLEOTIDE SEQUENCE [LARGE SCALE GENOMIC DNA]</scope>
    <source>
        <strain evidence="5 6">RO10H11247</strain>
    </source>
</reference>
<dbReference type="GO" id="GO:0051301">
    <property type="term" value="P:cell division"/>
    <property type="evidence" value="ECO:0007669"/>
    <property type="project" value="UniProtKB-KW"/>
</dbReference>
<evidence type="ECO:0000313" key="6">
    <source>
        <dbReference type="Proteomes" id="UP000037035"/>
    </source>
</evidence>
<evidence type="ECO:0000313" key="5">
    <source>
        <dbReference type="EMBL" id="KNZ54188.1"/>
    </source>
</evidence>
<keyword evidence="2" id="KW-0132">Cell division</keyword>
<evidence type="ECO:0000256" key="4">
    <source>
        <dbReference type="ARBA" id="ARBA00023306"/>
    </source>
</evidence>
<dbReference type="EMBL" id="LAVV01007963">
    <property type="protein sequence ID" value="KNZ54188.1"/>
    <property type="molecule type" value="Genomic_DNA"/>
</dbReference>
<evidence type="ECO:0000256" key="1">
    <source>
        <dbReference type="ARBA" id="ARBA00010547"/>
    </source>
</evidence>
<dbReference type="VEuPathDB" id="FungiDB:VP01_3014g3"/>
<dbReference type="PANTHER" id="PTHR12827">
    <property type="entry name" value="MEIOTIC CHECKPOINT REGULATOR TSG24 FAMILY MEMBER"/>
    <property type="match status" value="1"/>
</dbReference>
<sequence length="487" mass="54520">MDAGISSTACCSTKPEEPQMLDLCDHLDQICLDIASPFDEHCDKNEDDSNLAQAYRKRHSSFYGGPESCQRTKRITKLYRILFKPNQTQLQAAQNVLMEIDHFDWGLDDLDDLWFGIAVPMKETLRYYQYRAPPGLSAWCYQLMGRPDLAMLTEQANKTVAKDHKERARRPALRSNASFHITTQTPPSLSQLCAAAVLIEDPVILPTELEFHSLEEASSDQSVAGRFSDDMRIIDVAKMLNYTQEEKVQMHESIAEMTRHHQEENISFGGACFWFKTDSNVAASVPMIKLDIKISSPPILIQPDPAKVEKLAWSRFHAGVATGLSLSVEPEEFDSSQISLAHPEEPDNRHAGYLIGLGLNQHLRSINRVQVFRYLETKHEMTSIGVLIGLSSAFVGTADPRGDGAHPLLGLNQPTTTIDFSLTSPAATLALALLYLKTGRSEAAMLCEIPQTPVRLEHIRLDLLMIRALARGLIMWDSIKVDTSWME</sequence>
<dbReference type="PANTHER" id="PTHR12827:SF3">
    <property type="entry name" value="ANAPHASE-PROMOTING COMPLEX SUBUNIT 1"/>
    <property type="match status" value="1"/>
</dbReference>
<dbReference type="AlphaFoldDB" id="A0A0L6V067"/>
<dbReference type="STRING" id="27349.A0A0L6V067"/>
<organism evidence="5 6">
    <name type="scientific">Puccinia sorghi</name>
    <dbReference type="NCBI Taxonomy" id="27349"/>
    <lineage>
        <taxon>Eukaryota</taxon>
        <taxon>Fungi</taxon>
        <taxon>Dikarya</taxon>
        <taxon>Basidiomycota</taxon>
        <taxon>Pucciniomycotina</taxon>
        <taxon>Pucciniomycetes</taxon>
        <taxon>Pucciniales</taxon>
        <taxon>Pucciniaceae</taxon>
        <taxon>Puccinia</taxon>
    </lineage>
</organism>
<dbReference type="GO" id="GO:0070979">
    <property type="term" value="P:protein K11-linked ubiquitination"/>
    <property type="evidence" value="ECO:0007669"/>
    <property type="project" value="TreeGrafter"/>
</dbReference>
<dbReference type="GO" id="GO:0007091">
    <property type="term" value="P:metaphase/anaphase transition of mitotic cell cycle"/>
    <property type="evidence" value="ECO:0007669"/>
    <property type="project" value="TreeGrafter"/>
</dbReference>
<dbReference type="GO" id="GO:0060090">
    <property type="term" value="F:molecular adaptor activity"/>
    <property type="evidence" value="ECO:0007669"/>
    <property type="project" value="TreeGrafter"/>
</dbReference>
<dbReference type="Proteomes" id="UP000037035">
    <property type="component" value="Unassembled WGS sequence"/>
</dbReference>